<name>A0A291B8W8_9GAMM</name>
<dbReference type="Proteomes" id="UP000218160">
    <property type="component" value="Chromosome 1"/>
</dbReference>
<gene>
    <name evidence="1" type="ORF">BTN50_0924</name>
</gene>
<dbReference type="RefSeq" id="WP_096619100.1">
    <property type="nucleotide sequence ID" value="NZ_CP020660.1"/>
</dbReference>
<dbReference type="AlphaFoldDB" id="A0A291B8W8"/>
<sequence length="786" mass="89063">MKYWLLLLLLMFTAPAYPKIRINKSELSIVSESSLLIIQGTNFSNSDVILVIRADDSQDPGYADRANIERVIPKGKFELQVSFASLRTPSGRQLKLDTLEQIILFPGEITPGFTLISVQVKIPEPLGKNVYAWDLGPAESAIWPGFKPLTINMGLLSGKNMTPVDRSAKMQAADSLTCDGIRGIETASLPLPIGNWQITLWLRDAGEWEYLPHPLKRKIYANGKRIYVKDLTPSEWIQRIYLGRRDIEATPASSSWELFGKRESDRVTFDIYSDGTPIILRLYGDSTDAQFISAILAIPSKNALILDILTRQRKAWWEKNWAIANWKKWPTGQPSLTIENAKLQAAPGTSVTAIFEFEQGNLPGAPMIMLSQPTLNNHSIPAHWHWSQWQLTRTHLASTLLEAHDTYLRHGLMPANKGVAMPRQLVVRFDLPQGLAKGLYKGEMRIMIPGKNFTLPFHINVVDAVLPELTKPIGIYLEKPVHFGWFKELEMLGDQAMICDLRFLRKLGLTGISPPYPTPSDDEKRIKFNRLSGELNKLGFVDSMAYTSAKRLSQRLGAGNAANIVAEIEAEYKQKLQNMPYWSIADEPSNPGNTDLFKSIHRYFTLFAPTAKLAGHLNHSADKAYLPMFDMILINDGYGANKKDIQDAQDQNLKVWLYNMPNPRAAAGFYLWQTQADGFIQWHGRMPTADPFDPTDGREFDVQFLYPSENPCPQEPDINILLYDIMNGIVDHRWMLWLQQKANSNSNAKVLLNQLRHEIPSTWNAMRDIDDSLLSQWRQQIINLVD</sequence>
<organism evidence="1 2">
    <name type="scientific">Candidatus Enterovibrio altilux</name>
    <dbReference type="NCBI Taxonomy" id="1927128"/>
    <lineage>
        <taxon>Bacteria</taxon>
        <taxon>Pseudomonadati</taxon>
        <taxon>Pseudomonadota</taxon>
        <taxon>Gammaproteobacteria</taxon>
        <taxon>Vibrionales</taxon>
        <taxon>Vibrionaceae</taxon>
        <taxon>Enterovibrio</taxon>
    </lineage>
</organism>
<protein>
    <recommendedName>
        <fullName evidence="3">Glycoside hydrolase 123 C-terminal domain-containing protein</fullName>
    </recommendedName>
</protein>
<reference evidence="2" key="1">
    <citation type="submission" date="2017-04" db="EMBL/GenBank/DDBJ databases">
        <title>Genome evolution of the luminous symbionts of deep sea anglerfish.</title>
        <authorList>
            <person name="Hendry T.A."/>
        </authorList>
    </citation>
    <scope>NUCLEOTIDE SEQUENCE [LARGE SCALE GENOMIC DNA]</scope>
</reference>
<evidence type="ECO:0008006" key="3">
    <source>
        <dbReference type="Google" id="ProtNLM"/>
    </source>
</evidence>
<keyword evidence="2" id="KW-1185">Reference proteome</keyword>
<proteinExistence type="predicted"/>
<evidence type="ECO:0000313" key="1">
    <source>
        <dbReference type="EMBL" id="ATF09431.1"/>
    </source>
</evidence>
<evidence type="ECO:0000313" key="2">
    <source>
        <dbReference type="Proteomes" id="UP000218160"/>
    </source>
</evidence>
<accession>A0A291B8W8</accession>
<dbReference type="EMBL" id="CP020660">
    <property type="protein sequence ID" value="ATF09431.1"/>
    <property type="molecule type" value="Genomic_DNA"/>
</dbReference>
<dbReference type="KEGG" id="elux:BTN50_0924"/>